<accession>A0A3Q1FJ34</accession>
<dbReference type="Proteomes" id="UP000257200">
    <property type="component" value="Unplaced"/>
</dbReference>
<dbReference type="InterPro" id="IPR010111">
    <property type="entry name" value="Kynureninase"/>
</dbReference>
<organism evidence="2 3">
    <name type="scientific">Acanthochromis polyacanthus</name>
    <name type="common">spiny chromis</name>
    <dbReference type="NCBI Taxonomy" id="80966"/>
    <lineage>
        <taxon>Eukaryota</taxon>
        <taxon>Metazoa</taxon>
        <taxon>Chordata</taxon>
        <taxon>Craniata</taxon>
        <taxon>Vertebrata</taxon>
        <taxon>Euteleostomi</taxon>
        <taxon>Actinopterygii</taxon>
        <taxon>Neopterygii</taxon>
        <taxon>Teleostei</taxon>
        <taxon>Neoteleostei</taxon>
        <taxon>Acanthomorphata</taxon>
        <taxon>Ovalentaria</taxon>
        <taxon>Pomacentridae</taxon>
        <taxon>Acanthochromis</taxon>
    </lineage>
</organism>
<dbReference type="Ensembl" id="ENSAPOT00000025397.1">
    <property type="protein sequence ID" value="ENSAPOP00000016399.1"/>
    <property type="gene ID" value="ENSAPOG00000019528.1"/>
</dbReference>
<sequence>MQPSYIEVVQRVSASLGCSPTSAQVAAYFDKHDKLRHLRDQFLVPKIADLPPSDLSLVDGTQECIYLAGNSLGLQPKMAQKYLEEELEKWAKMGVHGHTLGSRPWAWAEENIEGLMANVVVSSHDVAQPQVKCCSDKSSCHVGQLENKKKSVLVEY</sequence>
<dbReference type="GO" id="GO:0005737">
    <property type="term" value="C:cytoplasm"/>
    <property type="evidence" value="ECO:0007669"/>
    <property type="project" value="InterPro"/>
</dbReference>
<reference evidence="2" key="1">
    <citation type="submission" date="2025-08" db="UniProtKB">
        <authorList>
            <consortium name="Ensembl"/>
        </authorList>
    </citation>
    <scope>IDENTIFICATION</scope>
</reference>
<evidence type="ECO:0000313" key="3">
    <source>
        <dbReference type="Proteomes" id="UP000257200"/>
    </source>
</evidence>
<dbReference type="Gene3D" id="3.90.1150.10">
    <property type="entry name" value="Aspartate Aminotransferase, domain 1"/>
    <property type="match status" value="1"/>
</dbReference>
<dbReference type="InParanoid" id="A0A3Q1FJ34"/>
<dbReference type="GeneTree" id="ENSGT00390000008033"/>
<evidence type="ECO:0000256" key="1">
    <source>
        <dbReference type="ARBA" id="ARBA00022898"/>
    </source>
</evidence>
<keyword evidence="3" id="KW-1185">Reference proteome</keyword>
<dbReference type="GO" id="GO:0030429">
    <property type="term" value="F:kynureninase activity"/>
    <property type="evidence" value="ECO:0007669"/>
    <property type="project" value="InterPro"/>
</dbReference>
<reference evidence="2" key="2">
    <citation type="submission" date="2025-09" db="UniProtKB">
        <authorList>
            <consortium name="Ensembl"/>
        </authorList>
    </citation>
    <scope>IDENTIFICATION</scope>
</reference>
<name>A0A3Q1FJ34_9TELE</name>
<dbReference type="GO" id="GO:0009435">
    <property type="term" value="P:NAD+ biosynthetic process"/>
    <property type="evidence" value="ECO:0007669"/>
    <property type="project" value="InterPro"/>
</dbReference>
<protein>
    <recommendedName>
        <fullName evidence="4">Kynureninase</fullName>
    </recommendedName>
</protein>
<keyword evidence="1" id="KW-0663">Pyridoxal phosphate</keyword>
<evidence type="ECO:0000313" key="2">
    <source>
        <dbReference type="Ensembl" id="ENSAPOP00000016399.1"/>
    </source>
</evidence>
<dbReference type="InterPro" id="IPR015422">
    <property type="entry name" value="PyrdxlP-dep_Trfase_small"/>
</dbReference>
<dbReference type="GO" id="GO:0030170">
    <property type="term" value="F:pyridoxal phosphate binding"/>
    <property type="evidence" value="ECO:0007669"/>
    <property type="project" value="InterPro"/>
</dbReference>
<dbReference type="PANTHER" id="PTHR14084:SF0">
    <property type="entry name" value="KYNURENINASE"/>
    <property type="match status" value="1"/>
</dbReference>
<dbReference type="AlphaFoldDB" id="A0A3Q1FJ34"/>
<proteinExistence type="predicted"/>
<dbReference type="PANTHER" id="PTHR14084">
    <property type="entry name" value="KYNURENINASE"/>
    <property type="match status" value="1"/>
</dbReference>
<dbReference type="STRING" id="80966.ENSAPOP00000016399"/>
<dbReference type="GO" id="GO:0043420">
    <property type="term" value="P:anthranilate metabolic process"/>
    <property type="evidence" value="ECO:0007669"/>
    <property type="project" value="TreeGrafter"/>
</dbReference>
<dbReference type="GO" id="GO:0019441">
    <property type="term" value="P:L-tryptophan catabolic process to kynurenine"/>
    <property type="evidence" value="ECO:0007669"/>
    <property type="project" value="TreeGrafter"/>
</dbReference>
<evidence type="ECO:0008006" key="4">
    <source>
        <dbReference type="Google" id="ProtNLM"/>
    </source>
</evidence>